<sequence length="500" mass="52980">MLSKRAPVRRLRTIVLAVASLAATSVIVTSSGGTAHAAPVMPCDIYASGGTPCVAAHSTTRALYGAYTGRLYQVRRQSDDAVRDISVLTAGGVANAAAQDTFCVNTTCHITIIYDQSPRGNHLTRAPGGAFAGPEPGGWDRLATATAAPVTVGGQKAYGIMITPGTGYRDNTTSGIPVGDQPEGIYSVLDGTHYNNGCCFDYGNMEPSVTVTNLGAMETIYFGLGGGWGAGGGSGPWLMADLEMGIFSGRNRGTNTTNPSLTHRFLTAIVKGNSGNQWAIRGGNATSGSLLDIYEGPRPDANYNPMRKEGAIGLGIGGDNSPWGAGTWYEGAMTAGYPSAAAENAVQANIVAAGYSASAPPTQTRTIRNQHSNLCLDDYNWATNDGAEVRQWACNGSAVQQWDIRPAAGGWSTIVNRHSGKCLDNFNFGTANGAEVRQWTCNGNDAQLWRIIDAGSGFSWIMNRHFNHMCLDDYNWGTANGAEVRQWECNTLPTQRWRIA</sequence>
<dbReference type="PANTHER" id="PTHR39447">
    <property type="entry name" value="ALPHA-L-ARABINOFURANOSIDASE B"/>
    <property type="match status" value="1"/>
</dbReference>
<dbReference type="GO" id="GO:0031221">
    <property type="term" value="P:arabinan metabolic process"/>
    <property type="evidence" value="ECO:0007669"/>
    <property type="project" value="InterPro"/>
</dbReference>
<dbReference type="PROSITE" id="PS50231">
    <property type="entry name" value="RICIN_B_LECTIN"/>
    <property type="match status" value="1"/>
</dbReference>
<dbReference type="Gene3D" id="2.80.10.50">
    <property type="match status" value="3"/>
</dbReference>
<dbReference type="SMART" id="SM00458">
    <property type="entry name" value="RICIN"/>
    <property type="match status" value="1"/>
</dbReference>
<feature type="active site" description="Proton donor" evidence="1">
    <location>
        <position position="319"/>
    </location>
</feature>
<evidence type="ECO:0000256" key="1">
    <source>
        <dbReference type="PIRSR" id="PIRSR638964-1"/>
    </source>
</evidence>
<feature type="active site" description="Nucleophile" evidence="1">
    <location>
        <position position="243"/>
    </location>
</feature>
<dbReference type="RefSeq" id="WP_203788501.1">
    <property type="nucleotide sequence ID" value="NZ_BOMV01000084.1"/>
</dbReference>
<keyword evidence="2" id="KW-1015">Disulfide bond</keyword>
<accession>A0A919K5K3</accession>
<keyword evidence="6" id="KW-1185">Reference proteome</keyword>
<feature type="domain" description="Ricin B lectin" evidence="4">
    <location>
        <begin position="361"/>
        <end position="500"/>
    </location>
</feature>
<dbReference type="InterPro" id="IPR015289">
    <property type="entry name" value="A-L-arabinofuranosidase_B_cat"/>
</dbReference>
<dbReference type="Proteomes" id="UP000636960">
    <property type="component" value="Unassembled WGS sequence"/>
</dbReference>
<feature type="signal peptide" evidence="3">
    <location>
        <begin position="1"/>
        <end position="37"/>
    </location>
</feature>
<keyword evidence="3" id="KW-0732">Signal</keyword>
<evidence type="ECO:0000313" key="5">
    <source>
        <dbReference type="EMBL" id="GIF00559.1"/>
    </source>
</evidence>
<evidence type="ECO:0000256" key="3">
    <source>
        <dbReference type="SAM" id="SignalP"/>
    </source>
</evidence>
<dbReference type="Pfam" id="PF09206">
    <property type="entry name" value="ArabFuran-catal"/>
    <property type="match status" value="1"/>
</dbReference>
<feature type="disulfide bond" evidence="2">
    <location>
        <begin position="198"/>
        <end position="199"/>
    </location>
</feature>
<gene>
    <name evidence="5" type="primary">abfA_1</name>
    <name evidence="5" type="ORF">Ari01nite_80230</name>
</gene>
<dbReference type="SUPFAM" id="SSF50370">
    <property type="entry name" value="Ricin B-like lectins"/>
    <property type="match status" value="1"/>
</dbReference>
<proteinExistence type="predicted"/>
<dbReference type="InterPro" id="IPR013320">
    <property type="entry name" value="ConA-like_dom_sf"/>
</dbReference>
<dbReference type="GO" id="GO:0045490">
    <property type="term" value="P:pectin catabolic process"/>
    <property type="evidence" value="ECO:0007669"/>
    <property type="project" value="TreeGrafter"/>
</dbReference>
<organism evidence="5 6">
    <name type="scientific">Paractinoplanes rishiriensis</name>
    <dbReference type="NCBI Taxonomy" id="1050105"/>
    <lineage>
        <taxon>Bacteria</taxon>
        <taxon>Bacillati</taxon>
        <taxon>Actinomycetota</taxon>
        <taxon>Actinomycetes</taxon>
        <taxon>Micromonosporales</taxon>
        <taxon>Micromonosporaceae</taxon>
        <taxon>Paractinoplanes</taxon>
    </lineage>
</organism>
<protein>
    <submittedName>
        <fullName evidence="5">Alpha-N-arabinofuranosidase</fullName>
    </submittedName>
</protein>
<dbReference type="AlphaFoldDB" id="A0A919K5K3"/>
<evidence type="ECO:0000259" key="4">
    <source>
        <dbReference type="SMART" id="SM00458"/>
    </source>
</evidence>
<name>A0A919K5K3_9ACTN</name>
<evidence type="ECO:0000256" key="2">
    <source>
        <dbReference type="PIRSR" id="PIRSR638964-3"/>
    </source>
</evidence>
<dbReference type="Pfam" id="PF00652">
    <property type="entry name" value="Ricin_B_lectin"/>
    <property type="match status" value="1"/>
</dbReference>
<dbReference type="InterPro" id="IPR000772">
    <property type="entry name" value="Ricin_B_lectin"/>
</dbReference>
<feature type="disulfide bond" evidence="2">
    <location>
        <begin position="43"/>
        <end position="53"/>
    </location>
</feature>
<feature type="chain" id="PRO_5037449344" evidence="3">
    <location>
        <begin position="38"/>
        <end position="500"/>
    </location>
</feature>
<feature type="disulfide bond" evidence="2">
    <location>
        <begin position="103"/>
        <end position="108"/>
    </location>
</feature>
<dbReference type="EMBL" id="BOMV01000084">
    <property type="protein sequence ID" value="GIF00559.1"/>
    <property type="molecule type" value="Genomic_DNA"/>
</dbReference>
<dbReference type="Gene3D" id="2.60.120.200">
    <property type="match status" value="1"/>
</dbReference>
<dbReference type="GO" id="GO:0046556">
    <property type="term" value="F:alpha-L-arabinofuranosidase activity"/>
    <property type="evidence" value="ECO:0007669"/>
    <property type="project" value="InterPro"/>
</dbReference>
<evidence type="ECO:0000313" key="6">
    <source>
        <dbReference type="Proteomes" id="UP000636960"/>
    </source>
</evidence>
<comment type="caution">
    <text evidence="5">The sequence shown here is derived from an EMBL/GenBank/DDBJ whole genome shotgun (WGS) entry which is preliminary data.</text>
</comment>
<dbReference type="CDD" id="cd00161">
    <property type="entry name" value="beta-trefoil_Ricin-like"/>
    <property type="match status" value="1"/>
</dbReference>
<dbReference type="GO" id="GO:0019566">
    <property type="term" value="P:arabinose metabolic process"/>
    <property type="evidence" value="ECO:0007669"/>
    <property type="project" value="InterPro"/>
</dbReference>
<dbReference type="InterPro" id="IPR035992">
    <property type="entry name" value="Ricin_B-like_lectins"/>
</dbReference>
<reference evidence="5" key="1">
    <citation type="submission" date="2021-01" db="EMBL/GenBank/DDBJ databases">
        <title>Whole genome shotgun sequence of Actinoplanes rishiriensis NBRC 108556.</title>
        <authorList>
            <person name="Komaki H."/>
            <person name="Tamura T."/>
        </authorList>
    </citation>
    <scope>NUCLEOTIDE SEQUENCE</scope>
    <source>
        <strain evidence="5">NBRC 108556</strain>
    </source>
</reference>
<dbReference type="InterPro" id="IPR038964">
    <property type="entry name" value="ABFB"/>
</dbReference>
<dbReference type="PANTHER" id="PTHR39447:SF2">
    <property type="entry name" value="ALPHA-L-ARABINOFURANOSIDASE B"/>
    <property type="match status" value="1"/>
</dbReference>
<dbReference type="SUPFAM" id="SSF49899">
    <property type="entry name" value="Concanavalin A-like lectins/glucanases"/>
    <property type="match status" value="1"/>
</dbReference>